<evidence type="ECO:0000313" key="2">
    <source>
        <dbReference type="Proteomes" id="UP000257039"/>
    </source>
</evidence>
<sequence length="89" mass="9614">MILSIFVPFSDGDSGSRWLLRLADMGLRSVRAGSRLGSVGRLIPIRMSTAELIAIETASTKVKTGSMTFVVYSATSCVRVLQCVYVEIA</sequence>
<accession>A0A4P9VFS2</accession>
<comment type="caution">
    <text evidence="1">The sequence shown here is derived from an EMBL/GenBank/DDBJ whole genome shotgun (WGS) entry which is preliminary data.</text>
</comment>
<gene>
    <name evidence="1" type="ORF">B9G39_29910</name>
</gene>
<reference evidence="1 2" key="1">
    <citation type="submission" date="2017-04" db="EMBL/GenBank/DDBJ databases">
        <title>Draft genome sequence of Zooshikella ganghwensis VG4 isolated from Red Sea sediments.</title>
        <authorList>
            <person name="Rehman Z."/>
            <person name="Alam I."/>
            <person name="Kamau A."/>
            <person name="Bajic V."/>
            <person name="Leiknes T."/>
        </authorList>
    </citation>
    <scope>NUCLEOTIDE SEQUENCE [LARGE SCALE GENOMIC DNA]</scope>
    <source>
        <strain evidence="1 2">VG4</strain>
    </source>
</reference>
<organism evidence="1 2">
    <name type="scientific">Zooshikella ganghwensis</name>
    <dbReference type="NCBI Taxonomy" id="202772"/>
    <lineage>
        <taxon>Bacteria</taxon>
        <taxon>Pseudomonadati</taxon>
        <taxon>Pseudomonadota</taxon>
        <taxon>Gammaproteobacteria</taxon>
        <taxon>Oceanospirillales</taxon>
        <taxon>Zooshikellaceae</taxon>
        <taxon>Zooshikella</taxon>
    </lineage>
</organism>
<name>A0A4P9VFS2_9GAMM</name>
<protein>
    <submittedName>
        <fullName evidence="1">Uncharacterized protein</fullName>
    </submittedName>
</protein>
<evidence type="ECO:0000313" key="1">
    <source>
        <dbReference type="EMBL" id="RDH41214.1"/>
    </source>
</evidence>
<keyword evidence="2" id="KW-1185">Reference proteome</keyword>
<dbReference type="RefSeq" id="WP_094790072.1">
    <property type="nucleotide sequence ID" value="NZ_NDXW01000012.1"/>
</dbReference>
<dbReference type="AlphaFoldDB" id="A0A4P9VFS2"/>
<dbReference type="Proteomes" id="UP000257039">
    <property type="component" value="Unassembled WGS sequence"/>
</dbReference>
<proteinExistence type="predicted"/>
<dbReference type="EMBL" id="NDXW01000012">
    <property type="protein sequence ID" value="RDH41214.1"/>
    <property type="molecule type" value="Genomic_DNA"/>
</dbReference>